<dbReference type="GO" id="GO:0005524">
    <property type="term" value="F:ATP binding"/>
    <property type="evidence" value="ECO:0007669"/>
    <property type="project" value="UniProtKB-UniRule"/>
</dbReference>
<dbReference type="CDD" id="cd00081">
    <property type="entry name" value="Hint"/>
    <property type="match status" value="1"/>
</dbReference>
<dbReference type="InterPro" id="IPR036890">
    <property type="entry name" value="HATPase_C_sf"/>
</dbReference>
<feature type="binding site" evidence="10">
    <location>
        <position position="704"/>
    </location>
    <ligand>
        <name>Mg(2+)</name>
        <dbReference type="ChEBI" id="CHEBI:18420"/>
        <label>2</label>
    </ligand>
</feature>
<dbReference type="NCBIfam" id="TIGR01445">
    <property type="entry name" value="intein_Nterm"/>
    <property type="match status" value="1"/>
</dbReference>
<feature type="site" description="Interaction with DNA" evidence="10">
    <location>
        <position position="652"/>
    </location>
</feature>
<feature type="binding site" evidence="10">
    <location>
        <position position="424"/>
    </location>
    <ligand>
        <name>Mg(2+)</name>
        <dbReference type="ChEBI" id="CHEBI:18420"/>
        <label>1</label>
        <note>catalytic</note>
    </ligand>
</feature>
<dbReference type="InterPro" id="IPR013759">
    <property type="entry name" value="Topo_IIA_B_C"/>
</dbReference>
<dbReference type="InterPro" id="IPR003587">
    <property type="entry name" value="Hint_dom_N"/>
</dbReference>
<comment type="cofactor">
    <cofactor evidence="10">
        <name>Mg(2+)</name>
        <dbReference type="ChEBI" id="CHEBI:18420"/>
    </cofactor>
    <cofactor evidence="10">
        <name>Mn(2+)</name>
        <dbReference type="ChEBI" id="CHEBI:29035"/>
    </cofactor>
    <cofactor evidence="10">
        <name>Ca(2+)</name>
        <dbReference type="ChEBI" id="CHEBI:29108"/>
    </cofactor>
    <text evidence="10">Binds two Mg(2+) per subunit. The magnesium ions form salt bridges with both the protein and the DNA. Can also accept other divalent metal cations, such as Mn(2+) or Ca(2+).</text>
</comment>
<comment type="miscellaneous">
    <text evidence="10">Few gyrases are as efficient as E.coli at forming negative supercoils. Not all organisms have 2 type II topoisomerases; in organisms with a single type II topoisomerase this enzyme also has to decatenate newly replicated chromosomes.</text>
</comment>
<dbReference type="Gene3D" id="3.30.565.10">
    <property type="entry name" value="Histidine kinase-like ATPase, C-terminal domain"/>
    <property type="match status" value="1"/>
</dbReference>
<dbReference type="EC" id="5.6.2.2" evidence="10"/>
<dbReference type="AlphaFoldDB" id="A0A284VKW4"/>
<dbReference type="InterPro" id="IPR000565">
    <property type="entry name" value="Topo_IIA_B"/>
</dbReference>
<dbReference type="InterPro" id="IPR014721">
    <property type="entry name" value="Ribsml_uS5_D2-typ_fold_subgr"/>
</dbReference>
<dbReference type="SUPFAM" id="SSF51294">
    <property type="entry name" value="Hedgehog/intein (Hint) domain"/>
    <property type="match status" value="1"/>
</dbReference>
<evidence type="ECO:0000256" key="10">
    <source>
        <dbReference type="HAMAP-Rule" id="MF_01898"/>
    </source>
</evidence>
<name>A0A284VKW4_9EURY</name>
<reference evidence="13" key="1">
    <citation type="submission" date="2017-06" db="EMBL/GenBank/DDBJ databases">
        <authorList>
            <person name="Cremers G."/>
        </authorList>
    </citation>
    <scope>NUCLEOTIDE SEQUENCE [LARGE SCALE GENOMIC DNA]</scope>
</reference>
<dbReference type="Pfam" id="PF00986">
    <property type="entry name" value="DNA_gyraseB_C"/>
    <property type="match status" value="1"/>
</dbReference>
<gene>
    <name evidence="10" type="primary">gyrB</name>
    <name evidence="12" type="ORF">MNV_1380036</name>
</gene>
<evidence type="ECO:0000313" key="13">
    <source>
        <dbReference type="Proteomes" id="UP000218615"/>
    </source>
</evidence>
<dbReference type="FunFam" id="3.30.230.10:FF:000005">
    <property type="entry name" value="DNA gyrase subunit B"/>
    <property type="match status" value="1"/>
</dbReference>
<comment type="subcellular location">
    <subcellularLocation>
        <location evidence="10">Cytoplasm</location>
    </subcellularLocation>
</comment>
<dbReference type="PANTHER" id="PTHR45866:SF1">
    <property type="entry name" value="DNA GYRASE SUBUNIT B, MITOCHONDRIAL"/>
    <property type="match status" value="1"/>
</dbReference>
<comment type="similarity">
    <text evidence="2 10">Belongs to the type II topoisomerase GyrB family.</text>
</comment>
<dbReference type="SUPFAM" id="SSF54211">
    <property type="entry name" value="Ribosomal protein S5 domain 2-like"/>
    <property type="match status" value="1"/>
</dbReference>
<feature type="binding site" evidence="10">
    <location>
        <position position="702"/>
    </location>
    <ligand>
        <name>Mg(2+)</name>
        <dbReference type="ChEBI" id="CHEBI:18420"/>
        <label>1</label>
        <note>catalytic</note>
    </ligand>
</feature>
<comment type="catalytic activity">
    <reaction evidence="1 10">
        <text>ATP-dependent breakage, passage and rejoining of double-stranded DNA.</text>
        <dbReference type="EC" id="5.6.2.2"/>
    </reaction>
</comment>
<dbReference type="Pfam" id="PF02518">
    <property type="entry name" value="HATPase_c"/>
    <property type="match status" value="1"/>
</dbReference>
<dbReference type="SMART" id="SM00306">
    <property type="entry name" value="HintN"/>
    <property type="match status" value="1"/>
</dbReference>
<dbReference type="PROSITE" id="PS50818">
    <property type="entry name" value="INTEIN_C_TER"/>
    <property type="match status" value="1"/>
</dbReference>
<keyword evidence="10" id="KW-0963">Cytoplasm</keyword>
<dbReference type="GO" id="GO:0034335">
    <property type="term" value="F:DNA negative supercoiling activity"/>
    <property type="evidence" value="ECO:0007669"/>
    <property type="project" value="UniProtKB-ARBA"/>
</dbReference>
<evidence type="ECO:0000256" key="9">
    <source>
        <dbReference type="ARBA" id="ARBA00023235"/>
    </source>
</evidence>
<dbReference type="GO" id="GO:0016539">
    <property type="term" value="P:intein-mediated protein splicing"/>
    <property type="evidence" value="ECO:0007669"/>
    <property type="project" value="InterPro"/>
</dbReference>
<evidence type="ECO:0000256" key="8">
    <source>
        <dbReference type="ARBA" id="ARBA00023125"/>
    </source>
</evidence>
<evidence type="ECO:0000256" key="3">
    <source>
        <dbReference type="ARBA" id="ARBA00022723"/>
    </source>
</evidence>
<dbReference type="GO" id="GO:0006265">
    <property type="term" value="P:DNA topological change"/>
    <property type="evidence" value="ECO:0007669"/>
    <property type="project" value="UniProtKB-UniRule"/>
</dbReference>
<dbReference type="Proteomes" id="UP000218615">
    <property type="component" value="Unassembled WGS sequence"/>
</dbReference>
<dbReference type="SUPFAM" id="SSF56719">
    <property type="entry name" value="Type II DNA topoisomerase"/>
    <property type="match status" value="2"/>
</dbReference>
<dbReference type="Pfam" id="PF14890">
    <property type="entry name" value="Intein_splicing"/>
    <property type="match status" value="1"/>
</dbReference>
<dbReference type="NCBIfam" id="TIGR01059">
    <property type="entry name" value="gyrB"/>
    <property type="match status" value="1"/>
</dbReference>
<dbReference type="PROSITE" id="PS00177">
    <property type="entry name" value="TOPOISOMERASE_II"/>
    <property type="match status" value="1"/>
</dbReference>
<keyword evidence="8" id="KW-0238">DNA-binding</keyword>
<dbReference type="InterPro" id="IPR006171">
    <property type="entry name" value="TOPRIM_dom"/>
</dbReference>
<dbReference type="PRINTS" id="PR01159">
    <property type="entry name" value="DNAGYRASEB"/>
</dbReference>
<dbReference type="PROSITE" id="PS50817">
    <property type="entry name" value="INTEIN_N_TER"/>
    <property type="match status" value="1"/>
</dbReference>
<dbReference type="InterPro" id="IPR020568">
    <property type="entry name" value="Ribosomal_Su5_D2-typ_SF"/>
</dbReference>
<evidence type="ECO:0000256" key="4">
    <source>
        <dbReference type="ARBA" id="ARBA00022741"/>
    </source>
</evidence>
<comment type="subunit">
    <text evidence="10">Heterotetramer, composed of two GyrA and two GyrB chains. In the heterotetramer, GyrA contains the active site tyrosine that forms a transient covalent intermediate with DNA, while GyrB binds cofactors and catalyzes ATP hydrolysis.</text>
</comment>
<dbReference type="GO" id="GO:0003677">
    <property type="term" value="F:DNA binding"/>
    <property type="evidence" value="ECO:0007669"/>
    <property type="project" value="UniProtKB-KW"/>
</dbReference>
<keyword evidence="3 10" id="KW-0479">Metal-binding</keyword>
<organism evidence="12 13">
    <name type="scientific">Candidatus Methanoperedens nitratireducens</name>
    <dbReference type="NCBI Taxonomy" id="1392998"/>
    <lineage>
        <taxon>Archaea</taxon>
        <taxon>Methanobacteriati</taxon>
        <taxon>Methanobacteriota</taxon>
        <taxon>Stenosarchaea group</taxon>
        <taxon>Methanomicrobia</taxon>
        <taxon>Methanosarcinales</taxon>
        <taxon>ANME-2 cluster</taxon>
        <taxon>Candidatus Methanoperedentaceae</taxon>
        <taxon>Candidatus Methanoperedens</taxon>
    </lineage>
</organism>
<evidence type="ECO:0000256" key="6">
    <source>
        <dbReference type="ARBA" id="ARBA00022842"/>
    </source>
</evidence>
<dbReference type="SMART" id="SM00305">
    <property type="entry name" value="HintC"/>
    <property type="match status" value="1"/>
</dbReference>
<dbReference type="InterPro" id="IPR001241">
    <property type="entry name" value="Topo_IIA"/>
</dbReference>
<dbReference type="Pfam" id="PF00204">
    <property type="entry name" value="DNA_gyraseB"/>
    <property type="match status" value="1"/>
</dbReference>
<evidence type="ECO:0000256" key="1">
    <source>
        <dbReference type="ARBA" id="ARBA00000185"/>
    </source>
</evidence>
<dbReference type="PRINTS" id="PR00418">
    <property type="entry name" value="TPI2FAMILY"/>
</dbReference>
<dbReference type="InterPro" id="IPR013760">
    <property type="entry name" value="Topo_IIA-like_dom_sf"/>
</dbReference>
<feature type="site" description="Interaction with DNA" evidence="10">
    <location>
        <position position="655"/>
    </location>
</feature>
<dbReference type="HAMAP" id="MF_01898">
    <property type="entry name" value="GyrB"/>
    <property type="match status" value="1"/>
</dbReference>
<proteinExistence type="inferred from homology"/>
<dbReference type="InterPro" id="IPR036844">
    <property type="entry name" value="Hint_dom_sf"/>
</dbReference>
<dbReference type="InterPro" id="IPR003594">
    <property type="entry name" value="HATPase_dom"/>
</dbReference>
<evidence type="ECO:0000313" key="12">
    <source>
        <dbReference type="EMBL" id="SNQ59849.1"/>
    </source>
</evidence>
<dbReference type="GO" id="GO:0005737">
    <property type="term" value="C:cytoplasm"/>
    <property type="evidence" value="ECO:0007669"/>
    <property type="project" value="UniProtKB-SubCell"/>
</dbReference>
<evidence type="ECO:0000256" key="7">
    <source>
        <dbReference type="ARBA" id="ARBA00023029"/>
    </source>
</evidence>
<evidence type="ECO:0000259" key="11">
    <source>
        <dbReference type="PROSITE" id="PS50880"/>
    </source>
</evidence>
<dbReference type="NCBIfam" id="TIGR01443">
    <property type="entry name" value="intein_Cterm"/>
    <property type="match status" value="1"/>
</dbReference>
<accession>A0A284VKW4</accession>
<dbReference type="Gene3D" id="3.40.50.670">
    <property type="match status" value="2"/>
</dbReference>
<keyword evidence="9 10" id="KW-0413">Isomerase</keyword>
<protein>
    <recommendedName>
        <fullName evidence="10">DNA gyrase subunit B</fullName>
        <ecNumber evidence="10">5.6.2.2</ecNumber>
    </recommendedName>
</protein>
<dbReference type="Gene3D" id="2.170.16.10">
    <property type="entry name" value="Hedgehog/Intein (Hint) domain"/>
    <property type="match status" value="1"/>
</dbReference>
<dbReference type="Gene3D" id="3.30.230.10">
    <property type="match status" value="1"/>
</dbReference>
<dbReference type="PANTHER" id="PTHR45866">
    <property type="entry name" value="DNA GYRASE/TOPOISOMERASE SUBUNIT B"/>
    <property type="match status" value="1"/>
</dbReference>
<evidence type="ECO:0000256" key="2">
    <source>
        <dbReference type="ARBA" id="ARBA00010708"/>
    </source>
</evidence>
<sequence length="838" mass="94466">MESTNKEYGAEQIQVLEGLEPVRKRPGMYIGSTDARGLHHLVYEVVDNSIDEALAGYCTGIEVYLRSDSSVRVVDNGRGIPVEILPKYNKSALEVVMTKLHAGGKFDNNAYKVSGGLHGVGVSVVNALSEWLEVEVKRDGKLYKQRYEQGGPTRDVVLIGDAQGTGTTVTFKPDKTIFETLQFDIDVIAGRLRELAFLNKGLKIAIKDEFSQKEQVFQYEGGIISFVEFLNKNKNVLHEKPIYFQKQKDTTIVEISMQYNDSYIENIYAFANNINTHEGGTHLIGFKAALTRVTNDYAKSKAMLKGDDKLSGEDVREGLTAIINIKLTNPQFEGQTKTKLGNSDIKGIVETLVSEGLSEFLEENPTAAKNILSKALEAAEAREAARKARELTRRKNALEVSSLPGKLADCSEKDPKLSEIYIVEGDSAGGCFSGDTRVALADGRALSFKEIVAEYEMGKENFCYTIRSDGTIGLERIINPRMTRAKAEVIRVTLDTGEHIICTPDHNFMLQDGCFKQAVDLTQDDSLMPLYRKFSDMSEPGITIKGYEMVWDPRSESWLFTHLLADWYNRWHGIYAQDNGEHCHHEALACEAIANFNHRIIAIERLEECMDVYDFEVPHTHNFALANGVFVHNSAKQGRDRKFQAILPLRGKILNVEKARLTKILKNEEIRALITAIGAGIGEGEEFDINKARYHKIIIMTDADVDGSHIRTLLLTLFYRYMRQLIDTGYVYIAQPPLFKVKKGKVEFYVYNEEELTRKLAEMGRDGIALQRYKGLGEMNPQQLWETTMSPETRTMLKVTLEDAIKADEIFTILMGDKVEPRREFIERHAKDVKNLDV</sequence>
<dbReference type="GO" id="GO:0005694">
    <property type="term" value="C:chromosome"/>
    <property type="evidence" value="ECO:0007669"/>
    <property type="project" value="InterPro"/>
</dbReference>
<keyword evidence="13" id="KW-1185">Reference proteome</keyword>
<dbReference type="CDD" id="cd00822">
    <property type="entry name" value="TopoII_Trans_DNA_gyrase"/>
    <property type="match status" value="1"/>
</dbReference>
<dbReference type="SUPFAM" id="SSF55874">
    <property type="entry name" value="ATPase domain of HSP90 chaperone/DNA topoisomerase II/histidine kinase"/>
    <property type="match status" value="1"/>
</dbReference>
<dbReference type="OrthoDB" id="358756at2157"/>
<feature type="binding site" evidence="10">
    <location>
        <position position="702"/>
    </location>
    <ligand>
        <name>Mg(2+)</name>
        <dbReference type="ChEBI" id="CHEBI:18420"/>
        <label>2</label>
    </ligand>
</feature>
<dbReference type="EMBL" id="FZMP01000044">
    <property type="protein sequence ID" value="SNQ59849.1"/>
    <property type="molecule type" value="Genomic_DNA"/>
</dbReference>
<dbReference type="Pfam" id="PF01751">
    <property type="entry name" value="Toprim"/>
    <property type="match status" value="1"/>
</dbReference>
<keyword evidence="4 10" id="KW-0547">Nucleotide-binding</keyword>
<dbReference type="SMART" id="SM00387">
    <property type="entry name" value="HATPase_c"/>
    <property type="match status" value="1"/>
</dbReference>
<dbReference type="STRING" id="1392998.ANME2D_00237"/>
<dbReference type="GO" id="GO:0046872">
    <property type="term" value="F:metal ion binding"/>
    <property type="evidence" value="ECO:0007669"/>
    <property type="project" value="UniProtKB-KW"/>
</dbReference>
<dbReference type="InterPro" id="IPR013506">
    <property type="entry name" value="Topo_IIA_bsu_dom2"/>
</dbReference>
<dbReference type="CDD" id="cd16928">
    <property type="entry name" value="HATPase_GyrB-like"/>
    <property type="match status" value="1"/>
</dbReference>
<keyword evidence="6 10" id="KW-0460">Magnesium</keyword>
<dbReference type="SMART" id="SM00433">
    <property type="entry name" value="TOP2c"/>
    <property type="match status" value="1"/>
</dbReference>
<dbReference type="InterPro" id="IPR011557">
    <property type="entry name" value="GyrB"/>
</dbReference>
<dbReference type="InterPro" id="IPR002288">
    <property type="entry name" value="DNA_gyrase_B_C"/>
</dbReference>
<dbReference type="InterPro" id="IPR003586">
    <property type="entry name" value="Hint_dom_C"/>
</dbReference>
<dbReference type="GO" id="GO:0006261">
    <property type="term" value="P:DNA-templated DNA replication"/>
    <property type="evidence" value="ECO:0007669"/>
    <property type="project" value="UniProtKB-UniRule"/>
</dbReference>
<evidence type="ECO:0000256" key="5">
    <source>
        <dbReference type="ARBA" id="ARBA00022840"/>
    </source>
</evidence>
<dbReference type="InterPro" id="IPR030934">
    <property type="entry name" value="Intein_C"/>
</dbReference>
<feature type="domain" description="Toprim" evidence="11">
    <location>
        <begin position="621"/>
        <end position="737"/>
    </location>
</feature>
<dbReference type="PROSITE" id="PS50880">
    <property type="entry name" value="TOPRIM"/>
    <property type="match status" value="1"/>
</dbReference>
<dbReference type="FunFam" id="3.40.50.670:FF:000002">
    <property type="entry name" value="DNA gyrase subunit B"/>
    <property type="match status" value="1"/>
</dbReference>
<dbReference type="RefSeq" id="WP_096204150.1">
    <property type="nucleotide sequence ID" value="NZ_FZMP01000044.1"/>
</dbReference>
<dbReference type="FunFam" id="3.30.565.10:FF:000002">
    <property type="entry name" value="DNA gyrase subunit B"/>
    <property type="match status" value="1"/>
</dbReference>
<dbReference type="InterPro" id="IPR018522">
    <property type="entry name" value="TopoIIA_CS"/>
</dbReference>
<comment type="function">
    <text evidence="10">A type II topoisomerase that negatively supercoils closed circular double-stranded (ds) DNA in an ATP-dependent manner to modulate DNA topology and maintain chromosomes in an underwound state. Negative supercoiling favors strand separation, and DNA replication, transcription, recombination and repair, all of which involve strand separation. Also able to catalyze the interconversion of other topological isomers of dsDNA rings, including catenanes and knotted rings. Type II topoisomerases break and join 2 DNA strands simultaneously in an ATP-dependent manner.</text>
</comment>
<keyword evidence="5 10" id="KW-0067">ATP-binding</keyword>
<dbReference type="InterPro" id="IPR006141">
    <property type="entry name" value="Intein_N"/>
</dbReference>
<keyword evidence="7 10" id="KW-0799">Topoisomerase</keyword>